<feature type="non-terminal residue" evidence="1">
    <location>
        <position position="121"/>
    </location>
</feature>
<organism evidence="1 2">
    <name type="scientific">Bathymodiolus thermophilus thioautotrophic gill symbiont</name>
    <dbReference type="NCBI Taxonomy" id="2360"/>
    <lineage>
        <taxon>Bacteria</taxon>
        <taxon>Pseudomonadati</taxon>
        <taxon>Pseudomonadota</taxon>
        <taxon>Gammaproteobacteria</taxon>
        <taxon>sulfur-oxidizing symbionts</taxon>
    </lineage>
</organism>
<dbReference type="OrthoDB" id="9815903at2"/>
<evidence type="ECO:0008006" key="3">
    <source>
        <dbReference type="Google" id="ProtNLM"/>
    </source>
</evidence>
<evidence type="ECO:0000313" key="1">
    <source>
        <dbReference type="EMBL" id="OJA03601.1"/>
    </source>
</evidence>
<protein>
    <recommendedName>
        <fullName evidence="3">RHS repeat-associated core domain-containing protein</fullName>
    </recommendedName>
</protein>
<accession>A0A1J8PPX9</accession>
<comment type="caution">
    <text evidence="1">The sequence shown here is derived from an EMBL/GenBank/DDBJ whole genome shotgun (WGS) entry which is preliminary data.</text>
</comment>
<dbReference type="EMBL" id="MIQH01000436">
    <property type="protein sequence ID" value="OJA03601.1"/>
    <property type="molecule type" value="Genomic_DNA"/>
</dbReference>
<proteinExistence type="predicted"/>
<name>A0A1J8PPX9_9GAMM</name>
<dbReference type="Proteomes" id="UP000182798">
    <property type="component" value="Unassembled WGS sequence"/>
</dbReference>
<dbReference type="AlphaFoldDB" id="A0A1J8PPX9"/>
<dbReference type="RefSeq" id="WP_143108651.1">
    <property type="nucleotide sequence ID" value="NZ_MIQH01000436.1"/>
</dbReference>
<reference evidence="2" key="1">
    <citation type="submission" date="2016-09" db="EMBL/GenBank/DDBJ databases">
        <title>Genome Sequence of Bathymodiolus thermophilus sulfur-oxidizing gill endosymbiont.</title>
        <authorList>
            <person name="Ponnudurai R."/>
            <person name="Kleiner M."/>
            <person name="Sayavedra L."/>
            <person name="Thuermer A."/>
            <person name="Felbeck H."/>
            <person name="Schlueter R."/>
            <person name="Schweder T."/>
            <person name="Markert S."/>
        </authorList>
    </citation>
    <scope>NUCLEOTIDE SEQUENCE [LARGE SCALE GENOMIC DNA]</scope>
    <source>
        <strain evidence="2">BAT/CrabSpa'14</strain>
    </source>
</reference>
<sequence length="121" mass="13733">MPTSDNYLYDANGNMTPNNNLGSINSQGNIVERMAYTAFGQRRQGDWRANDPLLPIIPTLTNRGFTGHEHIDEMGFIHMNGRVYDPSIGRFLSADPNIQAPYNAQSYNRYSYVLNNPLKYT</sequence>
<evidence type="ECO:0000313" key="2">
    <source>
        <dbReference type="Proteomes" id="UP000182798"/>
    </source>
</evidence>
<dbReference type="Gene3D" id="2.180.10.10">
    <property type="entry name" value="RHS repeat-associated core"/>
    <property type="match status" value="1"/>
</dbReference>
<dbReference type="NCBIfam" id="TIGR03696">
    <property type="entry name" value="Rhs_assc_core"/>
    <property type="match status" value="1"/>
</dbReference>
<dbReference type="InterPro" id="IPR022385">
    <property type="entry name" value="Rhs_assc_core"/>
</dbReference>
<gene>
    <name evidence="1" type="ORF">BGC33_05245</name>
</gene>